<name>A0A3A5KY30_9HYPH</name>
<evidence type="ECO:0000256" key="4">
    <source>
        <dbReference type="RuleBase" id="RU362118"/>
    </source>
</evidence>
<evidence type="ECO:0000313" key="5">
    <source>
        <dbReference type="EMBL" id="RJT41763.1"/>
    </source>
</evidence>
<dbReference type="NCBIfam" id="NF005758">
    <property type="entry name" value="PRK07582.1"/>
    <property type="match status" value="1"/>
</dbReference>
<dbReference type="SUPFAM" id="SSF53383">
    <property type="entry name" value="PLP-dependent transferases"/>
    <property type="match status" value="1"/>
</dbReference>
<dbReference type="PANTHER" id="PTHR11808">
    <property type="entry name" value="TRANS-SULFURATION ENZYME FAMILY MEMBER"/>
    <property type="match status" value="1"/>
</dbReference>
<dbReference type="InterPro" id="IPR015422">
    <property type="entry name" value="PyrdxlP-dep_Trfase_small"/>
</dbReference>
<dbReference type="Gene3D" id="3.40.640.10">
    <property type="entry name" value="Type I PLP-dependent aspartate aminotransferase-like (Major domain)"/>
    <property type="match status" value="1"/>
</dbReference>
<dbReference type="GO" id="GO:0030170">
    <property type="term" value="F:pyridoxal phosphate binding"/>
    <property type="evidence" value="ECO:0007669"/>
    <property type="project" value="InterPro"/>
</dbReference>
<gene>
    <name evidence="5" type="ORF">D3227_03410</name>
</gene>
<dbReference type="GO" id="GO:0004123">
    <property type="term" value="F:cystathionine gamma-lyase activity"/>
    <property type="evidence" value="ECO:0007669"/>
    <property type="project" value="TreeGrafter"/>
</dbReference>
<dbReference type="Proteomes" id="UP000272706">
    <property type="component" value="Unassembled WGS sequence"/>
</dbReference>
<keyword evidence="6" id="KW-1185">Reference proteome</keyword>
<evidence type="ECO:0000256" key="3">
    <source>
        <dbReference type="PIRSR" id="PIRSR001434-2"/>
    </source>
</evidence>
<dbReference type="EMBL" id="QZWZ01000002">
    <property type="protein sequence ID" value="RJT41763.1"/>
    <property type="molecule type" value="Genomic_DNA"/>
</dbReference>
<dbReference type="GO" id="GO:0019346">
    <property type="term" value="P:transsulfuration"/>
    <property type="evidence" value="ECO:0007669"/>
    <property type="project" value="InterPro"/>
</dbReference>
<dbReference type="Pfam" id="PF01053">
    <property type="entry name" value="Cys_Met_Meta_PP"/>
    <property type="match status" value="1"/>
</dbReference>
<feature type="modified residue" description="N6-(pyridoxal phosphate)lysine" evidence="3">
    <location>
        <position position="196"/>
    </location>
</feature>
<protein>
    <submittedName>
        <fullName evidence="5">Cystathionine gamma-lyase</fullName>
        <ecNumber evidence="5">4.4.1.1</ecNumber>
    </submittedName>
</protein>
<dbReference type="AlphaFoldDB" id="A0A3A5KY30"/>
<comment type="similarity">
    <text evidence="4">Belongs to the trans-sulfuration enzymes family.</text>
</comment>
<evidence type="ECO:0000313" key="6">
    <source>
        <dbReference type="Proteomes" id="UP000272706"/>
    </source>
</evidence>
<keyword evidence="2 3" id="KW-0663">Pyridoxal phosphate</keyword>
<evidence type="ECO:0000256" key="2">
    <source>
        <dbReference type="ARBA" id="ARBA00022898"/>
    </source>
</evidence>
<comment type="caution">
    <text evidence="5">The sequence shown here is derived from an EMBL/GenBank/DDBJ whole genome shotgun (WGS) entry which is preliminary data.</text>
</comment>
<dbReference type="PIRSF" id="PIRSF001434">
    <property type="entry name" value="CGS"/>
    <property type="match status" value="1"/>
</dbReference>
<proteinExistence type="inferred from homology"/>
<dbReference type="InterPro" id="IPR000277">
    <property type="entry name" value="Cys/Met-Metab_PyrdxlP-dep_enz"/>
</dbReference>
<sequence>MSETARSRAAALAHLRNSGFATGDPIPLPLTMAAIFHTPGDATGFNEYGRYSNPTWDAVEHALGHLENARCITFPSGMAAISAIFFALLKSGDRVLLPSDGYHATRALAERFLKPFGIAYDLRPTSTFLDGGFAGYHLAFVETPSNPQLDICDIAAVAKAAHEAGAILVADNTAMTPFGQRPLDLGADIVVSADTKATNGHSDVLFGHVASRSDDILAAVTGWREMSGAIPGPFEAWLVHRGLETLDVRFDRMCSSAEIIAQRLKDHRAVSGLRFPGLEGDPSHNLARAQMERFGFLVSFEMASEEKAEAFINNCPLIEAATSFGGVHTSAERRAKRGDAVPPGFVRLSVGCEPLEELWQAIEASLDGLDGAPKGAAG</sequence>
<dbReference type="GO" id="GO:0005737">
    <property type="term" value="C:cytoplasm"/>
    <property type="evidence" value="ECO:0007669"/>
    <property type="project" value="TreeGrafter"/>
</dbReference>
<keyword evidence="5" id="KW-0456">Lyase</keyword>
<dbReference type="PANTHER" id="PTHR11808:SF85">
    <property type="entry name" value="CYSTATHIONINE GAMMA-LYASE-RELATED"/>
    <property type="match status" value="1"/>
</dbReference>
<dbReference type="InterPro" id="IPR015421">
    <property type="entry name" value="PyrdxlP-dep_Trfase_major"/>
</dbReference>
<organism evidence="5 6">
    <name type="scientific">Mesorhizobium waimense</name>
    <dbReference type="NCBI Taxonomy" id="1300307"/>
    <lineage>
        <taxon>Bacteria</taxon>
        <taxon>Pseudomonadati</taxon>
        <taxon>Pseudomonadota</taxon>
        <taxon>Alphaproteobacteria</taxon>
        <taxon>Hyphomicrobiales</taxon>
        <taxon>Phyllobacteriaceae</taxon>
        <taxon>Mesorhizobium</taxon>
    </lineage>
</organism>
<evidence type="ECO:0000256" key="1">
    <source>
        <dbReference type="ARBA" id="ARBA00001933"/>
    </source>
</evidence>
<dbReference type="InterPro" id="IPR015424">
    <property type="entry name" value="PyrdxlP-dep_Trfase"/>
</dbReference>
<dbReference type="Gene3D" id="3.90.1150.10">
    <property type="entry name" value="Aspartate Aminotransferase, domain 1"/>
    <property type="match status" value="1"/>
</dbReference>
<dbReference type="OrthoDB" id="9805807at2"/>
<accession>A0A3A5KY30</accession>
<reference evidence="5 6" key="1">
    <citation type="submission" date="2018-09" db="EMBL/GenBank/DDBJ databases">
        <title>Mesorhizobium carmichaelinearum sp. nov. isolated from Carmichaelinea spp. root nodules in New Zealand.</title>
        <authorList>
            <person name="De Meyer S.E."/>
        </authorList>
    </citation>
    <scope>NUCLEOTIDE SEQUENCE [LARGE SCALE GENOMIC DNA]</scope>
    <source>
        <strain evidence="5 6">ICMP19557</strain>
    </source>
</reference>
<comment type="cofactor">
    <cofactor evidence="1 4">
        <name>pyridoxal 5'-phosphate</name>
        <dbReference type="ChEBI" id="CHEBI:597326"/>
    </cofactor>
</comment>
<dbReference type="GO" id="GO:0019343">
    <property type="term" value="P:cysteine biosynthetic process via cystathionine"/>
    <property type="evidence" value="ECO:0007669"/>
    <property type="project" value="TreeGrafter"/>
</dbReference>
<dbReference type="EC" id="4.4.1.1" evidence="5"/>
<dbReference type="RefSeq" id="WP_120012527.1">
    <property type="nucleotide sequence ID" value="NZ_QZWZ01000002.1"/>
</dbReference>